<evidence type="ECO:0000313" key="7">
    <source>
        <dbReference type="Proteomes" id="UP000649617"/>
    </source>
</evidence>
<keyword evidence="3 5" id="KW-1133">Transmembrane helix</keyword>
<dbReference type="OrthoDB" id="10249920at2759"/>
<sequence>MNGKYAVPAFLDVKSKDGNLNLVLCVVSSAVAGIGIGLFGCLLSAADHIRRRNGGLHTMRSRIYSWIGMVGSVVFGLFSLVGLIFGSVSLATVVRAGSTLPANAVFSQMFGLRPLVRDDVLGTLVTISGIISFTIFQGWSEYKHDEIEFLTKISAPGSIVWMAILFILPTVSSCWLYFHRSSKRDSREYAAAARRRAVAATLICSCSSAFMDLAAKGWSSSSKASAAGPGMSFGLASPTFWTALSLNVLFLILMRWSIIYGCRRCDVLIFVPLNTTANIIFSVAAGMICLSEYKSVKSWPGLVTAGLSMLCGIFMLVTGPAETMASWIVFAFLVSGCLCLLPCRRGSTGVRLVSEPGEVRAFSHLLMCRCGHIRRHPLRKASRTTTLHQTIALNNDLVPPGPIQP</sequence>
<evidence type="ECO:0000256" key="3">
    <source>
        <dbReference type="ARBA" id="ARBA00022989"/>
    </source>
</evidence>
<keyword evidence="2 5" id="KW-0812">Transmembrane</keyword>
<feature type="transmembrane region" description="Helical" evidence="5">
    <location>
        <begin position="92"/>
        <end position="112"/>
    </location>
</feature>
<evidence type="ECO:0000256" key="5">
    <source>
        <dbReference type="SAM" id="Phobius"/>
    </source>
</evidence>
<proteinExistence type="predicted"/>
<feature type="transmembrane region" description="Helical" evidence="5">
    <location>
        <begin position="299"/>
        <end position="318"/>
    </location>
</feature>
<comment type="caution">
    <text evidence="6">The sequence shown here is derived from an EMBL/GenBank/DDBJ whole genome shotgun (WGS) entry which is preliminary data.</text>
</comment>
<evidence type="ECO:0000256" key="1">
    <source>
        <dbReference type="ARBA" id="ARBA00004141"/>
    </source>
</evidence>
<feature type="transmembrane region" description="Helical" evidence="5">
    <location>
        <begin position="119"/>
        <end position="139"/>
    </location>
</feature>
<organism evidence="6 7">
    <name type="scientific">Symbiodinium pilosum</name>
    <name type="common">Dinoflagellate</name>
    <dbReference type="NCBI Taxonomy" id="2952"/>
    <lineage>
        <taxon>Eukaryota</taxon>
        <taxon>Sar</taxon>
        <taxon>Alveolata</taxon>
        <taxon>Dinophyceae</taxon>
        <taxon>Suessiales</taxon>
        <taxon>Symbiodiniaceae</taxon>
        <taxon>Symbiodinium</taxon>
    </lineage>
</organism>
<dbReference type="GO" id="GO:0016020">
    <property type="term" value="C:membrane"/>
    <property type="evidence" value="ECO:0007669"/>
    <property type="project" value="UniProtKB-SubCell"/>
</dbReference>
<dbReference type="Proteomes" id="UP000649617">
    <property type="component" value="Unassembled WGS sequence"/>
</dbReference>
<keyword evidence="7" id="KW-1185">Reference proteome</keyword>
<evidence type="ECO:0000256" key="4">
    <source>
        <dbReference type="ARBA" id="ARBA00023136"/>
    </source>
</evidence>
<evidence type="ECO:0000313" key="6">
    <source>
        <dbReference type="EMBL" id="CAE7722601.1"/>
    </source>
</evidence>
<dbReference type="AlphaFoldDB" id="A0A812X7T7"/>
<dbReference type="EMBL" id="CAJNIZ010045526">
    <property type="protein sequence ID" value="CAE7722601.1"/>
    <property type="molecule type" value="Genomic_DNA"/>
</dbReference>
<feature type="transmembrane region" description="Helical" evidence="5">
    <location>
        <begin position="20"/>
        <end position="43"/>
    </location>
</feature>
<evidence type="ECO:0000256" key="2">
    <source>
        <dbReference type="ARBA" id="ARBA00022692"/>
    </source>
</evidence>
<feature type="transmembrane region" description="Helical" evidence="5">
    <location>
        <begin position="159"/>
        <end position="178"/>
    </location>
</feature>
<name>A0A812X7T7_SYMPI</name>
<feature type="transmembrane region" description="Helical" evidence="5">
    <location>
        <begin position="63"/>
        <end position="86"/>
    </location>
</feature>
<comment type="subcellular location">
    <subcellularLocation>
        <location evidence="1">Membrane</location>
        <topology evidence="1">Multi-pass membrane protein</topology>
    </subcellularLocation>
</comment>
<keyword evidence="4 5" id="KW-0472">Membrane</keyword>
<gene>
    <name evidence="6" type="primary">NUDT14</name>
    <name evidence="6" type="ORF">SPIL2461_LOCUS20615</name>
</gene>
<dbReference type="GO" id="GO:0015095">
    <property type="term" value="F:magnesium ion transmembrane transporter activity"/>
    <property type="evidence" value="ECO:0007669"/>
    <property type="project" value="InterPro"/>
</dbReference>
<accession>A0A812X7T7</accession>
<protein>
    <submittedName>
        <fullName evidence="6">NUDT14 protein</fullName>
    </submittedName>
</protein>
<dbReference type="InterPro" id="IPR008521">
    <property type="entry name" value="Mg_trans_NIPA"/>
</dbReference>
<feature type="transmembrane region" description="Helical" evidence="5">
    <location>
        <begin position="198"/>
        <end position="215"/>
    </location>
</feature>
<feature type="transmembrane region" description="Helical" evidence="5">
    <location>
        <begin position="235"/>
        <end position="254"/>
    </location>
</feature>
<reference evidence="6" key="1">
    <citation type="submission" date="2021-02" db="EMBL/GenBank/DDBJ databases">
        <authorList>
            <person name="Dougan E. K."/>
            <person name="Rhodes N."/>
            <person name="Thang M."/>
            <person name="Chan C."/>
        </authorList>
    </citation>
    <scope>NUCLEOTIDE SEQUENCE</scope>
</reference>
<dbReference type="PANTHER" id="PTHR12570">
    <property type="match status" value="1"/>
</dbReference>